<reference evidence="1 2" key="1">
    <citation type="submission" date="2021-03" db="EMBL/GenBank/DDBJ databases">
        <title>Genomic Encyclopedia of Type Strains, Phase IV (KMG-IV): sequencing the most valuable type-strain genomes for metagenomic binning, comparative biology and taxonomic classification.</title>
        <authorList>
            <person name="Goeker M."/>
        </authorList>
    </citation>
    <scope>NUCLEOTIDE SEQUENCE [LARGE SCALE GENOMIC DNA]</scope>
    <source>
        <strain evidence="1 2">DSM 26048</strain>
    </source>
</reference>
<proteinExistence type="predicted"/>
<evidence type="ECO:0000313" key="2">
    <source>
        <dbReference type="Proteomes" id="UP001519287"/>
    </source>
</evidence>
<dbReference type="RefSeq" id="WP_209971780.1">
    <property type="nucleotide sequence ID" value="NZ_JAGGLB010000007.1"/>
</dbReference>
<organism evidence="1 2">
    <name type="scientific">Paenibacillus eucommiae</name>
    <dbReference type="NCBI Taxonomy" id="1355755"/>
    <lineage>
        <taxon>Bacteria</taxon>
        <taxon>Bacillati</taxon>
        <taxon>Bacillota</taxon>
        <taxon>Bacilli</taxon>
        <taxon>Bacillales</taxon>
        <taxon>Paenibacillaceae</taxon>
        <taxon>Paenibacillus</taxon>
    </lineage>
</organism>
<protein>
    <submittedName>
        <fullName evidence="1">Uncharacterized protein</fullName>
    </submittedName>
</protein>
<sequence length="708" mass="80878">MNGMSSDHEMFIWTPLIGFDKEHKDRGVDEYYSKLGFTPDGISLFLFCPDIVHDHNGMDAERVLPPDNCNYYSNIRNEIREIQEWTSYELRELVGGLNSRGTETYMGIMGVFANDDSQGSVHYNPGHREWLNDHKELLGVMPDYTGHLNVLKRFKDGTYYEDFFLAKARAALKDYGFSGLHVSDCFCPPAADAKGGDFSDDMVDQFMTYSGIKLPDEICAAVSDEDREGIRKRGTYIWNRYKLEWLEFLSWRWVSFWQKICDGLHADGKKVIVNNAWCSEPFEALYRFGIDYKKLYAAGVDYFAAETVPTSVHMGDSEEGTYRMYNYMTMPSFMRAFAPEGKLLCLNGVKDSTEEWSTMTHFPSNVEREIYALTNYYLQTPSGLKRSTDGFLVCLGDGLTKEEWSWLKERWDIGFGEIPEKVLTPTLIWSDSALYKLLPDYIATRRWSMHKTVYELAKCGGQVGDFARIEDLNYVSGPIFIPNVDLLPEDELKQLASYNRGAVICTSLVERGFQMPDTRKPDIYFEDLAADFKMCIMAYDMPYIDYQDITATLGEDDGSADVQGDPRYAEDPSWFLDNLVYRKASTGFVKACGKLIRAAYDCDLSASIENPLLPMQMKDGRIRLLIGNDNRLQYRKPIIKAKKPFKYVVSLSKFPSLPARLMDDQGHSIIPKLEHKHQPVIAYGFMAKIPPGGLTIFDVTFAKGDDDE</sequence>
<keyword evidence="2" id="KW-1185">Reference proteome</keyword>
<gene>
    <name evidence="1" type="ORF">J2Z66_002638</name>
</gene>
<evidence type="ECO:0000313" key="1">
    <source>
        <dbReference type="EMBL" id="MBP1991031.1"/>
    </source>
</evidence>
<dbReference type="EMBL" id="JAGGLB010000007">
    <property type="protein sequence ID" value="MBP1991031.1"/>
    <property type="molecule type" value="Genomic_DNA"/>
</dbReference>
<accession>A0ABS4IW22</accession>
<name>A0ABS4IW22_9BACL</name>
<comment type="caution">
    <text evidence="1">The sequence shown here is derived from an EMBL/GenBank/DDBJ whole genome shotgun (WGS) entry which is preliminary data.</text>
</comment>
<dbReference type="Proteomes" id="UP001519287">
    <property type="component" value="Unassembled WGS sequence"/>
</dbReference>